<comment type="subcellular location">
    <subcellularLocation>
        <location evidence="1">Cell membrane</location>
        <topology evidence="1">Single-pass membrane protein</topology>
    </subcellularLocation>
</comment>
<sequence>MKKLYKVPSMGKISGVCQGLSEYFNVDVTVIRLLWVILAFISCGAAIFGYIACILIIPNKEDII</sequence>
<evidence type="ECO:0000256" key="2">
    <source>
        <dbReference type="ARBA" id="ARBA00022475"/>
    </source>
</evidence>
<dbReference type="InterPro" id="IPR052027">
    <property type="entry name" value="PspC"/>
</dbReference>
<evidence type="ECO:0000256" key="3">
    <source>
        <dbReference type="ARBA" id="ARBA00022692"/>
    </source>
</evidence>
<name>A0A0A7FXT4_9CLOT</name>
<dbReference type="Proteomes" id="UP000030635">
    <property type="component" value="Chromosome"/>
</dbReference>
<evidence type="ECO:0000256" key="4">
    <source>
        <dbReference type="ARBA" id="ARBA00022989"/>
    </source>
</evidence>
<gene>
    <name evidence="8" type="ORF">U729_1841</name>
</gene>
<feature type="transmembrane region" description="Helical" evidence="6">
    <location>
        <begin position="33"/>
        <end position="57"/>
    </location>
</feature>
<feature type="domain" description="Phage shock protein PspC N-terminal" evidence="7">
    <location>
        <begin position="2"/>
        <end position="59"/>
    </location>
</feature>
<protein>
    <submittedName>
        <fullName evidence="8">PspC domain protein</fullName>
    </submittedName>
</protein>
<dbReference type="GO" id="GO:0005886">
    <property type="term" value="C:plasma membrane"/>
    <property type="evidence" value="ECO:0007669"/>
    <property type="project" value="UniProtKB-SubCell"/>
</dbReference>
<dbReference type="KEGG" id="cbv:U729_1841"/>
<evidence type="ECO:0000256" key="6">
    <source>
        <dbReference type="SAM" id="Phobius"/>
    </source>
</evidence>
<dbReference type="PANTHER" id="PTHR33885:SF3">
    <property type="entry name" value="PHAGE SHOCK PROTEIN C"/>
    <property type="match status" value="1"/>
</dbReference>
<evidence type="ECO:0000256" key="5">
    <source>
        <dbReference type="ARBA" id="ARBA00023136"/>
    </source>
</evidence>
<dbReference type="STRING" id="1561.NPD11_1175"/>
<keyword evidence="3 6" id="KW-0812">Transmembrane</keyword>
<keyword evidence="4 6" id="KW-1133">Transmembrane helix</keyword>
<dbReference type="eggNOG" id="COG1983">
    <property type="taxonomic scope" value="Bacteria"/>
</dbReference>
<dbReference type="AlphaFoldDB" id="A0A0A7FXT4"/>
<accession>A0A0A7FXT4</accession>
<dbReference type="RefSeq" id="WP_039314001.1">
    <property type="nucleotide sequence ID" value="NZ_CP006905.1"/>
</dbReference>
<keyword evidence="2" id="KW-1003">Cell membrane</keyword>
<dbReference type="InterPro" id="IPR007168">
    <property type="entry name" value="Phageshock_PspC_N"/>
</dbReference>
<reference evidence="8 9" key="1">
    <citation type="journal article" date="2015" name="Infect. Genet. Evol.">
        <title>Genomic sequences of six botulinum neurotoxin-producing strains representing three clostridial species illustrate the mobility and diversity of botulinum neurotoxin genes.</title>
        <authorList>
            <person name="Smith T.J."/>
            <person name="Hill K.K."/>
            <person name="Xie G."/>
            <person name="Foley B.T."/>
            <person name="Williamson C.H."/>
            <person name="Foster J.T."/>
            <person name="Johnson S.L."/>
            <person name="Chertkov O."/>
            <person name="Teshima H."/>
            <person name="Gibbons H.S."/>
            <person name="Johnsky L.A."/>
            <person name="Karavis M.A."/>
            <person name="Smith L.A."/>
        </authorList>
    </citation>
    <scope>NUCLEOTIDE SEQUENCE [LARGE SCALE GENOMIC DNA]</scope>
    <source>
        <strain evidence="8">Sullivan</strain>
    </source>
</reference>
<evidence type="ECO:0000313" key="8">
    <source>
        <dbReference type="EMBL" id="AIY83730.1"/>
    </source>
</evidence>
<dbReference type="HOGENOM" id="CLU_143433_4_3_9"/>
<evidence type="ECO:0000313" key="9">
    <source>
        <dbReference type="Proteomes" id="UP000030635"/>
    </source>
</evidence>
<dbReference type="PANTHER" id="PTHR33885">
    <property type="entry name" value="PHAGE SHOCK PROTEIN C"/>
    <property type="match status" value="1"/>
</dbReference>
<dbReference type="OrthoDB" id="9815286at2"/>
<keyword evidence="5 6" id="KW-0472">Membrane</keyword>
<evidence type="ECO:0000259" key="7">
    <source>
        <dbReference type="Pfam" id="PF04024"/>
    </source>
</evidence>
<keyword evidence="9" id="KW-1185">Reference proteome</keyword>
<dbReference type="Pfam" id="PF04024">
    <property type="entry name" value="PspC"/>
    <property type="match status" value="1"/>
</dbReference>
<proteinExistence type="predicted"/>
<dbReference type="EMBL" id="CP006905">
    <property type="protein sequence ID" value="AIY83730.1"/>
    <property type="molecule type" value="Genomic_DNA"/>
</dbReference>
<evidence type="ECO:0000256" key="1">
    <source>
        <dbReference type="ARBA" id="ARBA00004162"/>
    </source>
</evidence>
<organism evidence="8 9">
    <name type="scientific">Clostridium baratii str. Sullivan</name>
    <dbReference type="NCBI Taxonomy" id="1415775"/>
    <lineage>
        <taxon>Bacteria</taxon>
        <taxon>Bacillati</taxon>
        <taxon>Bacillota</taxon>
        <taxon>Clostridia</taxon>
        <taxon>Eubacteriales</taxon>
        <taxon>Clostridiaceae</taxon>
        <taxon>Clostridium</taxon>
    </lineage>
</organism>